<dbReference type="GeneID" id="41994172"/>
<organism evidence="2 3">
    <name type="scientific">Fusarium coffeatum</name>
    <dbReference type="NCBI Taxonomy" id="231269"/>
    <lineage>
        <taxon>Eukaryota</taxon>
        <taxon>Fungi</taxon>
        <taxon>Dikarya</taxon>
        <taxon>Ascomycota</taxon>
        <taxon>Pezizomycotina</taxon>
        <taxon>Sordariomycetes</taxon>
        <taxon>Hypocreomycetidae</taxon>
        <taxon>Hypocreales</taxon>
        <taxon>Nectriaceae</taxon>
        <taxon>Fusarium</taxon>
        <taxon>Fusarium incarnatum-equiseti species complex</taxon>
    </lineage>
</organism>
<evidence type="ECO:0000313" key="3">
    <source>
        <dbReference type="Proteomes" id="UP000253153"/>
    </source>
</evidence>
<name>A0A366RZH4_9HYPO</name>
<dbReference type="AlphaFoldDB" id="A0A366RZH4"/>
<dbReference type="RefSeq" id="XP_031017083.1">
    <property type="nucleotide sequence ID" value="XM_031158876.1"/>
</dbReference>
<feature type="compositionally biased region" description="Low complexity" evidence="1">
    <location>
        <begin position="1"/>
        <end position="11"/>
    </location>
</feature>
<feature type="compositionally biased region" description="Pro residues" evidence="1">
    <location>
        <begin position="12"/>
        <end position="22"/>
    </location>
</feature>
<evidence type="ECO:0000256" key="1">
    <source>
        <dbReference type="SAM" id="MobiDB-lite"/>
    </source>
</evidence>
<dbReference type="EMBL" id="QKXC01000097">
    <property type="protein sequence ID" value="RBR21886.1"/>
    <property type="molecule type" value="Genomic_DNA"/>
</dbReference>
<reference evidence="2 3" key="1">
    <citation type="submission" date="2018-06" db="EMBL/GenBank/DDBJ databases">
        <title>Fusarium incarnatum-equiseti species complex species 28.</title>
        <authorList>
            <person name="Gardiner D.M."/>
        </authorList>
    </citation>
    <scope>NUCLEOTIDE SEQUENCE [LARGE SCALE GENOMIC DNA]</scope>
    <source>
        <strain evidence="2 3">FIESC_28</strain>
    </source>
</reference>
<dbReference type="Proteomes" id="UP000253153">
    <property type="component" value="Unassembled WGS sequence"/>
</dbReference>
<evidence type="ECO:0000313" key="2">
    <source>
        <dbReference type="EMBL" id="RBR21886.1"/>
    </source>
</evidence>
<feature type="region of interest" description="Disordered" evidence="1">
    <location>
        <begin position="1"/>
        <end position="33"/>
    </location>
</feature>
<gene>
    <name evidence="2" type="ORF">FIESC28_04729</name>
</gene>
<comment type="caution">
    <text evidence="2">The sequence shown here is derived from an EMBL/GenBank/DDBJ whole genome shotgun (WGS) entry which is preliminary data.</text>
</comment>
<protein>
    <submittedName>
        <fullName evidence="2">Uncharacterized protein</fullName>
    </submittedName>
</protein>
<keyword evidence="3" id="KW-1185">Reference proteome</keyword>
<sequence length="67" mass="6961">MDSSPISTPPRFTSPPPSPSPASPKQACSISVDPSIPHHDLGKNYGTCNCSGCTGCNHEDFWMGVGA</sequence>
<proteinExistence type="predicted"/>
<accession>A0A366RZH4</accession>